<evidence type="ECO:0000256" key="5">
    <source>
        <dbReference type="ARBA" id="ARBA00023163"/>
    </source>
</evidence>
<dbReference type="Gene3D" id="1.10.10.60">
    <property type="entry name" value="Homeodomain-like"/>
    <property type="match status" value="2"/>
</dbReference>
<evidence type="ECO:0000313" key="9">
    <source>
        <dbReference type="EMBL" id="KAH9297231.1"/>
    </source>
</evidence>
<keyword evidence="10" id="KW-1185">Reference proteome</keyword>
<comment type="subcellular location">
    <subcellularLocation>
        <location evidence="1">Nucleus</location>
    </subcellularLocation>
</comment>
<evidence type="ECO:0000256" key="2">
    <source>
        <dbReference type="ARBA" id="ARBA00022737"/>
    </source>
</evidence>
<keyword evidence="2" id="KW-0677">Repeat</keyword>
<dbReference type="EMBL" id="JAHRHJ020000010">
    <property type="protein sequence ID" value="KAH9297231.1"/>
    <property type="molecule type" value="Genomic_DNA"/>
</dbReference>
<feature type="domain" description="HTH myb-type" evidence="8">
    <location>
        <begin position="63"/>
        <end position="117"/>
    </location>
</feature>
<evidence type="ECO:0000256" key="3">
    <source>
        <dbReference type="ARBA" id="ARBA00023015"/>
    </source>
</evidence>
<gene>
    <name evidence="9" type="ORF">KI387_028913</name>
</gene>
<dbReference type="OMA" id="SSNCINP"/>
<dbReference type="PANTHER" id="PTHR48000">
    <property type="entry name" value="OS09G0431300 PROTEIN"/>
    <property type="match status" value="1"/>
</dbReference>
<evidence type="ECO:0000256" key="1">
    <source>
        <dbReference type="ARBA" id="ARBA00004123"/>
    </source>
</evidence>
<dbReference type="FunFam" id="1.10.10.60:FF:000222">
    <property type="entry name" value="Transcription factor MYB36"/>
    <property type="match status" value="1"/>
</dbReference>
<accession>A0AA38C8I6</accession>
<keyword evidence="6" id="KW-0539">Nucleus</keyword>
<protein>
    <submittedName>
        <fullName evidence="9">Uncharacterized protein</fullName>
    </submittedName>
</protein>
<dbReference type="GO" id="GO:0005634">
    <property type="term" value="C:nucleus"/>
    <property type="evidence" value="ECO:0007669"/>
    <property type="project" value="UniProtKB-SubCell"/>
</dbReference>
<dbReference type="PROSITE" id="PS51294">
    <property type="entry name" value="HTH_MYB"/>
    <property type="match status" value="2"/>
</dbReference>
<name>A0AA38C8I6_TAXCH</name>
<dbReference type="InterPro" id="IPR017930">
    <property type="entry name" value="Myb_dom"/>
</dbReference>
<dbReference type="Proteomes" id="UP000824469">
    <property type="component" value="Unassembled WGS sequence"/>
</dbReference>
<dbReference type="PANTHER" id="PTHR48000:SF67">
    <property type="entry name" value="MYB-LIKE DNA-BINDING DOMAIN CONTAINING PROTEIN, EXPRESSED"/>
    <property type="match status" value="1"/>
</dbReference>
<reference evidence="9 10" key="1">
    <citation type="journal article" date="2021" name="Nat. Plants">
        <title>The Taxus genome provides insights into paclitaxel biosynthesis.</title>
        <authorList>
            <person name="Xiong X."/>
            <person name="Gou J."/>
            <person name="Liao Q."/>
            <person name="Li Y."/>
            <person name="Zhou Q."/>
            <person name="Bi G."/>
            <person name="Li C."/>
            <person name="Du R."/>
            <person name="Wang X."/>
            <person name="Sun T."/>
            <person name="Guo L."/>
            <person name="Liang H."/>
            <person name="Lu P."/>
            <person name="Wu Y."/>
            <person name="Zhang Z."/>
            <person name="Ro D.K."/>
            <person name="Shang Y."/>
            <person name="Huang S."/>
            <person name="Yan J."/>
        </authorList>
    </citation>
    <scope>NUCLEOTIDE SEQUENCE [LARGE SCALE GENOMIC DNA]</scope>
    <source>
        <strain evidence="9">Ta-2019</strain>
    </source>
</reference>
<sequence>MGRAPCCDKGAVKKGPWSPEEDFKLKTYIQQNGTGGNWITLPHKVGLKRCGKSCRLRWLNYLRPNIKHGGFSEEEDNIICSLYISIGSRWSIIAAQLPGRTDNDIKNYWNTTLKKKLFAKHEDQHNRLVAAAAAKQDEMNMIKNYLYGAQPTEEVGHHMNRSYAHFSPGLVPHLFEQSICAEIPTIAYTSPSTQPAIFHLNPQQAFHQKMFVPDKNTFRKFIQFIDHSNMNMMSTSQMQPSTCISNNNDDDVFQILAQVSYTTCTENQVQLESPTELGELLPRNDKSLAFPAPSSIICDGKYQSDWMSTLNAENSYNN</sequence>
<dbReference type="SUPFAM" id="SSF46689">
    <property type="entry name" value="Homeodomain-like"/>
    <property type="match status" value="1"/>
</dbReference>
<dbReference type="AlphaFoldDB" id="A0AA38C8I6"/>
<keyword evidence="5" id="KW-0804">Transcription</keyword>
<dbReference type="InterPro" id="IPR009057">
    <property type="entry name" value="Homeodomain-like_sf"/>
</dbReference>
<dbReference type="FunFam" id="1.10.10.60:FF:000015">
    <property type="entry name" value="Transcription factor RAX3"/>
    <property type="match status" value="1"/>
</dbReference>
<evidence type="ECO:0000259" key="8">
    <source>
        <dbReference type="PROSITE" id="PS51294"/>
    </source>
</evidence>
<evidence type="ECO:0000256" key="4">
    <source>
        <dbReference type="ARBA" id="ARBA00023125"/>
    </source>
</evidence>
<evidence type="ECO:0000256" key="6">
    <source>
        <dbReference type="ARBA" id="ARBA00023242"/>
    </source>
</evidence>
<keyword evidence="4" id="KW-0238">DNA-binding</keyword>
<evidence type="ECO:0000259" key="7">
    <source>
        <dbReference type="PROSITE" id="PS50090"/>
    </source>
</evidence>
<dbReference type="PROSITE" id="PS50090">
    <property type="entry name" value="MYB_LIKE"/>
    <property type="match status" value="2"/>
</dbReference>
<organism evidence="9 10">
    <name type="scientific">Taxus chinensis</name>
    <name type="common">Chinese yew</name>
    <name type="synonym">Taxus wallichiana var. chinensis</name>
    <dbReference type="NCBI Taxonomy" id="29808"/>
    <lineage>
        <taxon>Eukaryota</taxon>
        <taxon>Viridiplantae</taxon>
        <taxon>Streptophyta</taxon>
        <taxon>Embryophyta</taxon>
        <taxon>Tracheophyta</taxon>
        <taxon>Spermatophyta</taxon>
        <taxon>Pinopsida</taxon>
        <taxon>Pinidae</taxon>
        <taxon>Conifers II</taxon>
        <taxon>Cupressales</taxon>
        <taxon>Taxaceae</taxon>
        <taxon>Taxus</taxon>
    </lineage>
</organism>
<dbReference type="SMART" id="SM00717">
    <property type="entry name" value="SANT"/>
    <property type="match status" value="2"/>
</dbReference>
<dbReference type="InterPro" id="IPR001005">
    <property type="entry name" value="SANT/Myb"/>
</dbReference>
<dbReference type="CDD" id="cd00167">
    <property type="entry name" value="SANT"/>
    <property type="match status" value="2"/>
</dbReference>
<feature type="non-terminal residue" evidence="9">
    <location>
        <position position="318"/>
    </location>
</feature>
<feature type="domain" description="Myb-like" evidence="7">
    <location>
        <begin position="63"/>
        <end position="113"/>
    </location>
</feature>
<keyword evidence="3" id="KW-0805">Transcription regulation</keyword>
<feature type="domain" description="Myb-like" evidence="7">
    <location>
        <begin position="9"/>
        <end position="62"/>
    </location>
</feature>
<dbReference type="GO" id="GO:0003677">
    <property type="term" value="F:DNA binding"/>
    <property type="evidence" value="ECO:0007669"/>
    <property type="project" value="UniProtKB-KW"/>
</dbReference>
<dbReference type="Pfam" id="PF00249">
    <property type="entry name" value="Myb_DNA-binding"/>
    <property type="match status" value="2"/>
</dbReference>
<evidence type="ECO:0000313" key="10">
    <source>
        <dbReference type="Proteomes" id="UP000824469"/>
    </source>
</evidence>
<proteinExistence type="predicted"/>
<comment type="caution">
    <text evidence="9">The sequence shown here is derived from an EMBL/GenBank/DDBJ whole genome shotgun (WGS) entry which is preliminary data.</text>
</comment>
<feature type="domain" description="HTH myb-type" evidence="8">
    <location>
        <begin position="9"/>
        <end position="62"/>
    </location>
</feature>